<organism evidence="3 4">
    <name type="scientific">Blastococcus mobilis</name>
    <dbReference type="NCBI Taxonomy" id="1938746"/>
    <lineage>
        <taxon>Bacteria</taxon>
        <taxon>Bacillati</taxon>
        <taxon>Actinomycetota</taxon>
        <taxon>Actinomycetes</taxon>
        <taxon>Geodermatophilales</taxon>
        <taxon>Geodermatophilaceae</taxon>
        <taxon>Blastococcus</taxon>
    </lineage>
</organism>
<feature type="transmembrane region" description="Helical" evidence="2">
    <location>
        <begin position="73"/>
        <end position="96"/>
    </location>
</feature>
<feature type="region of interest" description="Disordered" evidence="1">
    <location>
        <begin position="1"/>
        <end position="33"/>
    </location>
</feature>
<feature type="transmembrane region" description="Helical" evidence="2">
    <location>
        <begin position="126"/>
        <end position="146"/>
    </location>
</feature>
<sequence>MTGANWGPPAPSPWADPATPTEQGAPYAGPPATTQPYPGAYGYPAAYHPAPQWGPPAPWGPVPPRPPQRPGQLITAAVLALAQAVVTLIASLYLWFIASIADLAAAGADGVPSPAAVDALATEGTVLAVVQVLAAVVLAGGGVWALNTRRRGAWRLLVAALAAQVLLAGYWAVRLLSEIGAFGSEGAIASFSLFFAAGPLVGLGMLLVGPGRRWFGSTRQA</sequence>
<gene>
    <name evidence="3" type="ORF">SAMN06272737_103135</name>
</gene>
<dbReference type="Proteomes" id="UP000198403">
    <property type="component" value="Unassembled WGS sequence"/>
</dbReference>
<feature type="transmembrane region" description="Helical" evidence="2">
    <location>
        <begin position="153"/>
        <end position="173"/>
    </location>
</feature>
<dbReference type="AlphaFoldDB" id="A0A238VGZ4"/>
<feature type="transmembrane region" description="Helical" evidence="2">
    <location>
        <begin position="188"/>
        <end position="209"/>
    </location>
</feature>
<evidence type="ECO:0000313" key="3">
    <source>
        <dbReference type="EMBL" id="SNR33448.1"/>
    </source>
</evidence>
<name>A0A238VGZ4_9ACTN</name>
<accession>A0A238VGZ4</accession>
<dbReference type="RefSeq" id="WP_089335275.1">
    <property type="nucleotide sequence ID" value="NZ_FZNO01000003.1"/>
</dbReference>
<evidence type="ECO:0000256" key="1">
    <source>
        <dbReference type="SAM" id="MobiDB-lite"/>
    </source>
</evidence>
<reference evidence="3 4" key="1">
    <citation type="submission" date="2017-06" db="EMBL/GenBank/DDBJ databases">
        <authorList>
            <person name="Kim H.J."/>
            <person name="Triplett B.A."/>
        </authorList>
    </citation>
    <scope>NUCLEOTIDE SEQUENCE [LARGE SCALE GENOMIC DNA]</scope>
    <source>
        <strain evidence="3 4">DSM 44272</strain>
    </source>
</reference>
<dbReference type="EMBL" id="FZNO01000003">
    <property type="protein sequence ID" value="SNR33448.1"/>
    <property type="molecule type" value="Genomic_DNA"/>
</dbReference>
<keyword evidence="4" id="KW-1185">Reference proteome</keyword>
<evidence type="ECO:0000313" key="4">
    <source>
        <dbReference type="Proteomes" id="UP000198403"/>
    </source>
</evidence>
<keyword evidence="2" id="KW-0812">Transmembrane</keyword>
<evidence type="ECO:0000256" key="2">
    <source>
        <dbReference type="SAM" id="Phobius"/>
    </source>
</evidence>
<dbReference type="OrthoDB" id="5196329at2"/>
<keyword evidence="2" id="KW-1133">Transmembrane helix</keyword>
<protein>
    <submittedName>
        <fullName evidence="3">Uncharacterized protein</fullName>
    </submittedName>
</protein>
<proteinExistence type="predicted"/>
<keyword evidence="2" id="KW-0472">Membrane</keyword>